<evidence type="ECO:0000259" key="2">
    <source>
        <dbReference type="Pfam" id="PF22552"/>
    </source>
</evidence>
<dbReference type="Pfam" id="PF22552">
    <property type="entry name" value="TY-Chap3"/>
    <property type="match status" value="1"/>
</dbReference>
<feature type="domain" description="TY-Chap N-terminal" evidence="2">
    <location>
        <begin position="3"/>
        <end position="129"/>
    </location>
</feature>
<evidence type="ECO:0000313" key="4">
    <source>
        <dbReference type="Proteomes" id="UP000282386"/>
    </source>
</evidence>
<feature type="region of interest" description="Disordered" evidence="1">
    <location>
        <begin position="142"/>
        <end position="162"/>
    </location>
</feature>
<protein>
    <recommendedName>
        <fullName evidence="2">TY-Chap N-terminal domain-containing protein</fullName>
    </recommendedName>
</protein>
<sequence>MIWADFETRLFEMITDLPSRTVLIIGARDDQGKTGLPFVQFAGLDALYGGNADIVAEICGENVPKDMATFTAQQRNDLERLGFAPAEDGSTTWRQNLPWPTPSRVIMNTVRASTLRLRDIGGITSPDQLTYKAWRYPDRTPELEHDSGDMNLHIPELGIPRE</sequence>
<dbReference type="EMBL" id="LR134479">
    <property type="protein sequence ID" value="VEI22274.1"/>
    <property type="molecule type" value="Genomic_DNA"/>
</dbReference>
<name>A0A7Z9A1T0_9MICC</name>
<dbReference type="InterPro" id="IPR054344">
    <property type="entry name" value="TY-Chap_N"/>
</dbReference>
<proteinExistence type="predicted"/>
<reference evidence="3 4" key="1">
    <citation type="submission" date="2018-12" db="EMBL/GenBank/DDBJ databases">
        <authorList>
            <consortium name="Pathogen Informatics"/>
        </authorList>
    </citation>
    <scope>NUCLEOTIDE SEQUENCE [LARGE SCALE GENOMIC DNA]</scope>
    <source>
        <strain evidence="3 4">NCTC10207</strain>
    </source>
</reference>
<dbReference type="RefSeq" id="WP_126499576.1">
    <property type="nucleotide sequence ID" value="NZ_LR134479.1"/>
</dbReference>
<gene>
    <name evidence="3" type="ORF">NCTC10207_00348</name>
</gene>
<dbReference type="Proteomes" id="UP000282386">
    <property type="component" value="Chromosome"/>
</dbReference>
<accession>A0A7Z9A1T0</accession>
<evidence type="ECO:0000313" key="3">
    <source>
        <dbReference type="EMBL" id="VEI22274.1"/>
    </source>
</evidence>
<organism evidence="3 4">
    <name type="scientific">Rothia aeria</name>
    <dbReference type="NCBI Taxonomy" id="172042"/>
    <lineage>
        <taxon>Bacteria</taxon>
        <taxon>Bacillati</taxon>
        <taxon>Actinomycetota</taxon>
        <taxon>Actinomycetes</taxon>
        <taxon>Micrococcales</taxon>
        <taxon>Micrococcaceae</taxon>
        <taxon>Rothia</taxon>
    </lineage>
</organism>
<evidence type="ECO:0000256" key="1">
    <source>
        <dbReference type="SAM" id="MobiDB-lite"/>
    </source>
</evidence>
<dbReference type="AlphaFoldDB" id="A0A7Z9A1T0"/>